<organism evidence="2 3">
    <name type="scientific">Ceratopteris richardii</name>
    <name type="common">Triangle waterfern</name>
    <dbReference type="NCBI Taxonomy" id="49495"/>
    <lineage>
        <taxon>Eukaryota</taxon>
        <taxon>Viridiplantae</taxon>
        <taxon>Streptophyta</taxon>
        <taxon>Embryophyta</taxon>
        <taxon>Tracheophyta</taxon>
        <taxon>Polypodiopsida</taxon>
        <taxon>Polypodiidae</taxon>
        <taxon>Polypodiales</taxon>
        <taxon>Pteridineae</taxon>
        <taxon>Pteridaceae</taxon>
        <taxon>Parkerioideae</taxon>
        <taxon>Ceratopteris</taxon>
    </lineage>
</organism>
<reference evidence="2" key="1">
    <citation type="submission" date="2021-08" db="EMBL/GenBank/DDBJ databases">
        <title>WGS assembly of Ceratopteris richardii.</title>
        <authorList>
            <person name="Marchant D.B."/>
            <person name="Chen G."/>
            <person name="Jenkins J."/>
            <person name="Shu S."/>
            <person name="Leebens-Mack J."/>
            <person name="Grimwood J."/>
            <person name="Schmutz J."/>
            <person name="Soltis P."/>
            <person name="Soltis D."/>
            <person name="Chen Z.-H."/>
        </authorList>
    </citation>
    <scope>NUCLEOTIDE SEQUENCE</scope>
    <source>
        <strain evidence="2">Whitten #5841</strain>
        <tissue evidence="2">Leaf</tissue>
    </source>
</reference>
<dbReference type="Proteomes" id="UP000825935">
    <property type="component" value="Chromosome 2"/>
</dbReference>
<evidence type="ECO:0000313" key="2">
    <source>
        <dbReference type="EMBL" id="KAH7444761.1"/>
    </source>
</evidence>
<feature type="region of interest" description="Disordered" evidence="1">
    <location>
        <begin position="31"/>
        <end position="75"/>
    </location>
</feature>
<dbReference type="AlphaFoldDB" id="A0A8T2V8E7"/>
<name>A0A8T2V8E7_CERRI</name>
<keyword evidence="3" id="KW-1185">Reference proteome</keyword>
<feature type="compositionally biased region" description="Acidic residues" evidence="1">
    <location>
        <begin position="53"/>
        <end position="75"/>
    </location>
</feature>
<accession>A0A8T2V8E7</accession>
<proteinExistence type="predicted"/>
<evidence type="ECO:0000256" key="1">
    <source>
        <dbReference type="SAM" id="MobiDB-lite"/>
    </source>
</evidence>
<feature type="compositionally biased region" description="Basic and acidic residues" evidence="1">
    <location>
        <begin position="37"/>
        <end position="52"/>
    </location>
</feature>
<gene>
    <name evidence="2" type="ORF">KP509_02G090400</name>
</gene>
<sequence>MKHEIEYATHFLYRRLSEYMQDHPDAFYYGEVDMDEVERQTQEGRSRSSQGDHDDEDDQDDHDAVDDDDDHDDDD</sequence>
<evidence type="ECO:0000313" key="3">
    <source>
        <dbReference type="Proteomes" id="UP000825935"/>
    </source>
</evidence>
<protein>
    <submittedName>
        <fullName evidence="2">Uncharacterized protein</fullName>
    </submittedName>
</protein>
<dbReference type="EMBL" id="CM035407">
    <property type="protein sequence ID" value="KAH7444761.1"/>
    <property type="molecule type" value="Genomic_DNA"/>
</dbReference>
<comment type="caution">
    <text evidence="2">The sequence shown here is derived from an EMBL/GenBank/DDBJ whole genome shotgun (WGS) entry which is preliminary data.</text>
</comment>